<dbReference type="PANTHER" id="PTHR32194:SF10">
    <property type="entry name" value="PROTEASOME SUBUNIT BETA TYPE-3"/>
    <property type="match status" value="1"/>
</dbReference>
<dbReference type="InParanoid" id="M3YF59"/>
<dbReference type="HOGENOM" id="CLU_1690819_0_0_1"/>
<dbReference type="PANTHER" id="PTHR32194">
    <property type="entry name" value="METALLOPROTEASE TLDD"/>
    <property type="match status" value="1"/>
</dbReference>
<dbReference type="GO" id="GO:0051603">
    <property type="term" value="P:proteolysis involved in protein catabolic process"/>
    <property type="evidence" value="ECO:0007669"/>
    <property type="project" value="TreeGrafter"/>
</dbReference>
<dbReference type="EMBL" id="AEYP01071958">
    <property type="status" value="NOT_ANNOTATED_CDS"/>
    <property type="molecule type" value="Genomic_DNA"/>
</dbReference>
<protein>
    <submittedName>
        <fullName evidence="1">Uncharacterized protein</fullName>
    </submittedName>
</protein>
<dbReference type="GO" id="GO:0005737">
    <property type="term" value="C:cytoplasm"/>
    <property type="evidence" value="ECO:0007669"/>
    <property type="project" value="TreeGrafter"/>
</dbReference>
<proteinExistence type="predicted"/>
<name>M3YF59_MUSPF</name>
<evidence type="ECO:0000313" key="1">
    <source>
        <dbReference type="Ensembl" id="ENSMPUP00000009966.1"/>
    </source>
</evidence>
<dbReference type="SUPFAM" id="SSF56235">
    <property type="entry name" value="N-terminal nucleophile aminohydrolases (Ntn hydrolases)"/>
    <property type="match status" value="1"/>
</dbReference>
<organism evidence="1">
    <name type="scientific">Mustela putorius furo</name>
    <name type="common">European domestic ferret</name>
    <name type="synonym">Mustela furo</name>
    <dbReference type="NCBI Taxonomy" id="9669"/>
    <lineage>
        <taxon>Eukaryota</taxon>
        <taxon>Metazoa</taxon>
        <taxon>Chordata</taxon>
        <taxon>Craniata</taxon>
        <taxon>Vertebrata</taxon>
        <taxon>Euteleostomi</taxon>
        <taxon>Mammalia</taxon>
        <taxon>Eutheria</taxon>
        <taxon>Laurasiatheria</taxon>
        <taxon>Carnivora</taxon>
        <taxon>Caniformia</taxon>
        <taxon>Musteloidea</taxon>
        <taxon>Mustelidae</taxon>
        <taxon>Mustelinae</taxon>
        <taxon>Mustela</taxon>
    </lineage>
</organism>
<dbReference type="InterPro" id="IPR023333">
    <property type="entry name" value="Proteasome_suB-type"/>
</dbReference>
<dbReference type="eggNOG" id="KOG0180">
    <property type="taxonomic scope" value="Eukaryota"/>
</dbReference>
<accession>M3YF59</accession>
<dbReference type="STRING" id="9669.ENSMPUP00000009966"/>
<dbReference type="InterPro" id="IPR029055">
    <property type="entry name" value="Ntn_hydrolases_N"/>
</dbReference>
<dbReference type="AlphaFoldDB" id="M3YF59"/>
<dbReference type="GeneTree" id="ENSGT00550000074820"/>
<reference evidence="1" key="1">
    <citation type="submission" date="2024-06" db="UniProtKB">
        <authorList>
            <consortium name="Ensembl"/>
        </authorList>
    </citation>
    <scope>IDENTIFICATION</scope>
</reference>
<sequence length="156" mass="18301">FQAQVVTTAFQKSFLMPDWLYIRLAGLTINVQTTAQRLKFWMNLYELRYGWQIKPYILMSIVETVGQYYTLGWSQISLHCSLHLISYPMVTDNFVDSSMCSKRMESNMNPEHLLETISQVMLNVWTRMQCGMGVIVHIYPFEKDKITTKSLKAQRD</sequence>
<dbReference type="Ensembl" id="ENSMPUT00000010126.1">
    <property type="protein sequence ID" value="ENSMPUP00000009966.1"/>
    <property type="gene ID" value="ENSMPUG00000010041.1"/>
</dbReference>